<comment type="caution">
    <text evidence="2">The sequence shown here is derived from an EMBL/GenBank/DDBJ whole genome shotgun (WGS) entry which is preliminary data.</text>
</comment>
<keyword evidence="1" id="KW-0812">Transmembrane</keyword>
<keyword evidence="1" id="KW-0472">Membrane</keyword>
<evidence type="ECO:0000256" key="1">
    <source>
        <dbReference type="SAM" id="Phobius"/>
    </source>
</evidence>
<gene>
    <name evidence="2" type="ORF">C1J01_04400</name>
</gene>
<sequence length="139" mass="15324">MQNLGGCLAAVVIVPLIGLFFLIMIPVWRDDARLDDFHARVLAYPVPPETRVKGDSDATFGKNSGGSGDYCAYSVRLVLETRLSQKEIHAHYGRAAIAGPDNRSRAQVDLRFSEDSGNGGDVTVEFHDITPSDWDWRCT</sequence>
<feature type="transmembrane region" description="Helical" evidence="1">
    <location>
        <begin position="7"/>
        <end position="28"/>
    </location>
</feature>
<keyword evidence="3" id="KW-1185">Reference proteome</keyword>
<dbReference type="EMBL" id="POUD01000010">
    <property type="protein sequence ID" value="PZG22235.1"/>
    <property type="molecule type" value="Genomic_DNA"/>
</dbReference>
<keyword evidence="1" id="KW-1133">Transmembrane helix</keyword>
<accession>A0A2W2F1Q1</accession>
<name>A0A2W2F1Q1_9ACTN</name>
<organism evidence="2 3">
    <name type="scientific">Nonomuraea aridisoli</name>
    <dbReference type="NCBI Taxonomy" id="2070368"/>
    <lineage>
        <taxon>Bacteria</taxon>
        <taxon>Bacillati</taxon>
        <taxon>Actinomycetota</taxon>
        <taxon>Actinomycetes</taxon>
        <taxon>Streptosporangiales</taxon>
        <taxon>Streptosporangiaceae</taxon>
        <taxon>Nonomuraea</taxon>
    </lineage>
</organism>
<dbReference type="AlphaFoldDB" id="A0A2W2F1Q1"/>
<evidence type="ECO:0000313" key="3">
    <source>
        <dbReference type="Proteomes" id="UP000249304"/>
    </source>
</evidence>
<dbReference type="Proteomes" id="UP000249304">
    <property type="component" value="Unassembled WGS sequence"/>
</dbReference>
<reference evidence="2 3" key="1">
    <citation type="submission" date="2018-01" db="EMBL/GenBank/DDBJ databases">
        <title>Draft genome sequence of Nonomuraea sp. KC333.</title>
        <authorList>
            <person name="Sahin N."/>
            <person name="Saygin H."/>
            <person name="Ay H."/>
        </authorList>
    </citation>
    <scope>NUCLEOTIDE SEQUENCE [LARGE SCALE GENOMIC DNA]</scope>
    <source>
        <strain evidence="2 3">KC333</strain>
    </source>
</reference>
<evidence type="ECO:0000313" key="2">
    <source>
        <dbReference type="EMBL" id="PZG22235.1"/>
    </source>
</evidence>
<proteinExistence type="predicted"/>
<protein>
    <submittedName>
        <fullName evidence="2">Uncharacterized protein</fullName>
    </submittedName>
</protein>